<reference evidence="1 2" key="1">
    <citation type="journal article" date="2020" name="ISME J.">
        <title>Enrichment and physiological characterization of a novel comammox Nitrospira indicates ammonium inhibition of complete nitrification.</title>
        <authorList>
            <person name="Sakoula D."/>
            <person name="Koch H."/>
            <person name="Frank J."/>
            <person name="Jetten M.S.M."/>
            <person name="van Kessel M.A.H.J."/>
            <person name="Lucker S."/>
        </authorList>
    </citation>
    <scope>NUCLEOTIDE SEQUENCE [LARGE SCALE GENOMIC DNA]</scope>
    <source>
        <strain evidence="1">Comreactor17</strain>
    </source>
</reference>
<dbReference type="Proteomes" id="UP000593737">
    <property type="component" value="Chromosome"/>
</dbReference>
<dbReference type="AlphaFoldDB" id="A0A7S8FBI3"/>
<evidence type="ECO:0000313" key="2">
    <source>
        <dbReference type="Proteomes" id="UP000593737"/>
    </source>
</evidence>
<evidence type="ECO:0000313" key="1">
    <source>
        <dbReference type="EMBL" id="QPD02722.1"/>
    </source>
</evidence>
<organism evidence="1 2">
    <name type="scientific">Candidatus Nitrospira kreftii</name>
    <dbReference type="NCBI Taxonomy" id="2652173"/>
    <lineage>
        <taxon>Bacteria</taxon>
        <taxon>Pseudomonadati</taxon>
        <taxon>Nitrospirota</taxon>
        <taxon>Nitrospiria</taxon>
        <taxon>Nitrospirales</taxon>
        <taxon>Nitrospiraceae</taxon>
        <taxon>Nitrospira</taxon>
    </lineage>
</organism>
<dbReference type="EMBL" id="CP047423">
    <property type="protein sequence ID" value="QPD02722.1"/>
    <property type="molecule type" value="Genomic_DNA"/>
</dbReference>
<proteinExistence type="predicted"/>
<name>A0A7S8FBI3_9BACT</name>
<dbReference type="KEGG" id="nkf:Nkreftii_000496"/>
<gene>
    <name evidence="1" type="ORF">Nkreftii_000496</name>
</gene>
<accession>A0A7S8FBI3</accession>
<sequence length="91" mass="9966">MTVGWLGCHFGCHPLTRFRTLSTDLDAPVYQLIVSCHLLAILPTLRTQVGTEAADPIVKRRLTKHVVNRGRAHLCTVHQEANVIGGSMAPP</sequence>
<protein>
    <submittedName>
        <fullName evidence="1">Uncharacterized protein</fullName>
    </submittedName>
</protein>